<feature type="transmembrane region" description="Helical" evidence="2">
    <location>
        <begin position="141"/>
        <end position="159"/>
    </location>
</feature>
<reference evidence="4" key="1">
    <citation type="submission" date="2023-03" db="EMBL/GenBank/DDBJ databases">
        <title>Massive genome expansion in bonnet fungi (Mycena s.s.) driven by repeated elements and novel gene families across ecological guilds.</title>
        <authorList>
            <consortium name="Lawrence Berkeley National Laboratory"/>
            <person name="Harder C.B."/>
            <person name="Miyauchi S."/>
            <person name="Viragh M."/>
            <person name="Kuo A."/>
            <person name="Thoen E."/>
            <person name="Andreopoulos B."/>
            <person name="Lu D."/>
            <person name="Skrede I."/>
            <person name="Drula E."/>
            <person name="Henrissat B."/>
            <person name="Morin E."/>
            <person name="Kohler A."/>
            <person name="Barry K."/>
            <person name="LaButti K."/>
            <person name="Morin E."/>
            <person name="Salamov A."/>
            <person name="Lipzen A."/>
            <person name="Mereny Z."/>
            <person name="Hegedus B."/>
            <person name="Baldrian P."/>
            <person name="Stursova M."/>
            <person name="Weitz H."/>
            <person name="Taylor A."/>
            <person name="Grigoriev I.V."/>
            <person name="Nagy L.G."/>
            <person name="Martin F."/>
            <person name="Kauserud H."/>
        </authorList>
    </citation>
    <scope>NUCLEOTIDE SEQUENCE</scope>
    <source>
        <strain evidence="4">CBHHK067</strain>
    </source>
</reference>
<proteinExistence type="predicted"/>
<dbReference type="EMBL" id="JARKIE010000580">
    <property type="protein sequence ID" value="KAJ7626512.1"/>
    <property type="molecule type" value="Genomic_DNA"/>
</dbReference>
<organism evidence="4 5">
    <name type="scientific">Mycena rosella</name>
    <name type="common">Pink bonnet</name>
    <name type="synonym">Agaricus rosellus</name>
    <dbReference type="NCBI Taxonomy" id="1033263"/>
    <lineage>
        <taxon>Eukaryota</taxon>
        <taxon>Fungi</taxon>
        <taxon>Dikarya</taxon>
        <taxon>Basidiomycota</taxon>
        <taxon>Agaricomycotina</taxon>
        <taxon>Agaricomycetes</taxon>
        <taxon>Agaricomycetidae</taxon>
        <taxon>Agaricales</taxon>
        <taxon>Marasmiineae</taxon>
        <taxon>Mycenaceae</taxon>
        <taxon>Mycena</taxon>
    </lineage>
</organism>
<feature type="transmembrane region" description="Helical" evidence="2">
    <location>
        <begin position="66"/>
        <end position="87"/>
    </location>
</feature>
<feature type="transmembrane region" description="Helical" evidence="2">
    <location>
        <begin position="107"/>
        <end position="129"/>
    </location>
</feature>
<evidence type="ECO:0000256" key="2">
    <source>
        <dbReference type="SAM" id="Phobius"/>
    </source>
</evidence>
<sequence length="368" mass="40339">MLSVLRVGIFHIRITALSHSSPSPLGQRRPPTHPIPCTGVPRQNRNGNPRTTERQLLFEPRHIQCVPLVFSLTALMISAALLFYEYFLTLDWEVSRYWTVKFQAANLLFYANRYLALLGNILVVFQNFWTTPSSTAKSLTYHQYFILANQFLVGAMLILRTYALYGRNNRILAFLLVVGAGTVAVGVWAVISGKPEDDGMDLPLYFGCTYAISREKGVSLAGAWAGLATFDSVIFVLTLYRALSRHNSNGLTLLGVLIRDGDVILATSLSNILTFLPYTRGLVTTFANILAAIMISRLMLNLRDPALSGIPDRTQSMAWTGTDITGMFSSHVDFSGPGGLLETRGRVVSSGGSGSDVQGAEQRPGAQV</sequence>
<feature type="transmembrane region" description="Helical" evidence="2">
    <location>
        <begin position="221"/>
        <end position="240"/>
    </location>
</feature>
<keyword evidence="2" id="KW-0472">Membrane</keyword>
<accession>A0AAD7FIP5</accession>
<protein>
    <recommendedName>
        <fullName evidence="3">DUF6533 domain-containing protein</fullName>
    </recommendedName>
</protein>
<feature type="region of interest" description="Disordered" evidence="1">
    <location>
        <begin position="20"/>
        <end position="50"/>
    </location>
</feature>
<evidence type="ECO:0000259" key="3">
    <source>
        <dbReference type="Pfam" id="PF20151"/>
    </source>
</evidence>
<name>A0AAD7FIP5_MYCRO</name>
<keyword evidence="2" id="KW-0812">Transmembrane</keyword>
<evidence type="ECO:0000256" key="1">
    <source>
        <dbReference type="SAM" id="MobiDB-lite"/>
    </source>
</evidence>
<dbReference type="Proteomes" id="UP001221757">
    <property type="component" value="Unassembled WGS sequence"/>
</dbReference>
<feature type="transmembrane region" description="Helical" evidence="2">
    <location>
        <begin position="171"/>
        <end position="191"/>
    </location>
</feature>
<evidence type="ECO:0000313" key="5">
    <source>
        <dbReference type="Proteomes" id="UP001221757"/>
    </source>
</evidence>
<dbReference type="AlphaFoldDB" id="A0AAD7FIP5"/>
<dbReference type="Pfam" id="PF20151">
    <property type="entry name" value="DUF6533"/>
    <property type="match status" value="1"/>
</dbReference>
<feature type="domain" description="DUF6533" evidence="3">
    <location>
        <begin position="76"/>
        <end position="118"/>
    </location>
</feature>
<keyword evidence="2" id="KW-1133">Transmembrane helix</keyword>
<dbReference type="InterPro" id="IPR045340">
    <property type="entry name" value="DUF6533"/>
</dbReference>
<gene>
    <name evidence="4" type="ORF">B0H17DRAFT_1110680</name>
</gene>
<keyword evidence="5" id="KW-1185">Reference proteome</keyword>
<feature type="compositionally biased region" description="Polar residues" evidence="1">
    <location>
        <begin position="41"/>
        <end position="50"/>
    </location>
</feature>
<evidence type="ECO:0000313" key="4">
    <source>
        <dbReference type="EMBL" id="KAJ7626512.1"/>
    </source>
</evidence>
<comment type="caution">
    <text evidence="4">The sequence shown here is derived from an EMBL/GenBank/DDBJ whole genome shotgun (WGS) entry which is preliminary data.</text>
</comment>
<feature type="region of interest" description="Disordered" evidence="1">
    <location>
        <begin position="345"/>
        <end position="368"/>
    </location>
</feature>